<gene>
    <name evidence="2" type="ORF">Vafri_13872</name>
</gene>
<sequence length="110" mass="12186">MPDWSSIDHLSWWGLMLAFHLMGFETGVDIDIHTGTHCACVVTLNTCLSMCAGNCSVKFQWSREGTKIATLLLLLICLHCDAAPFYKPYNISILVRPASQFASMFEAASL</sequence>
<dbReference type="AlphaFoldDB" id="A0A8J4BDE9"/>
<dbReference type="EMBL" id="BNCO01000034">
    <property type="protein sequence ID" value="GIL59235.1"/>
    <property type="molecule type" value="Genomic_DNA"/>
</dbReference>
<comment type="caution">
    <text evidence="2">The sequence shown here is derived from an EMBL/GenBank/DDBJ whole genome shotgun (WGS) entry which is preliminary data.</text>
</comment>
<keyword evidence="3" id="KW-1185">Reference proteome</keyword>
<name>A0A8J4BDE9_9CHLO</name>
<accession>A0A8J4BDE9</accession>
<dbReference type="Proteomes" id="UP000747399">
    <property type="component" value="Unassembled WGS sequence"/>
</dbReference>
<evidence type="ECO:0008006" key="4">
    <source>
        <dbReference type="Google" id="ProtNLM"/>
    </source>
</evidence>
<protein>
    <recommendedName>
        <fullName evidence="4">Pherophorin domain-containing protein</fullName>
    </recommendedName>
</protein>
<evidence type="ECO:0000256" key="1">
    <source>
        <dbReference type="SAM" id="SignalP"/>
    </source>
</evidence>
<feature type="chain" id="PRO_5035275648" description="Pherophorin domain-containing protein" evidence="1">
    <location>
        <begin position="24"/>
        <end position="110"/>
    </location>
</feature>
<evidence type="ECO:0000313" key="3">
    <source>
        <dbReference type="Proteomes" id="UP000747399"/>
    </source>
</evidence>
<organism evidence="2 3">
    <name type="scientific">Volvox africanus</name>
    <dbReference type="NCBI Taxonomy" id="51714"/>
    <lineage>
        <taxon>Eukaryota</taxon>
        <taxon>Viridiplantae</taxon>
        <taxon>Chlorophyta</taxon>
        <taxon>core chlorophytes</taxon>
        <taxon>Chlorophyceae</taxon>
        <taxon>CS clade</taxon>
        <taxon>Chlamydomonadales</taxon>
        <taxon>Volvocaceae</taxon>
        <taxon>Volvox</taxon>
    </lineage>
</organism>
<feature type="signal peptide" evidence="1">
    <location>
        <begin position="1"/>
        <end position="23"/>
    </location>
</feature>
<reference evidence="2" key="1">
    <citation type="journal article" date="2021" name="Proc. Natl. Acad. Sci. U.S.A.">
        <title>Three genomes in the algal genus Volvox reveal the fate of a haploid sex-determining region after a transition to homothallism.</title>
        <authorList>
            <person name="Yamamoto K."/>
            <person name="Hamaji T."/>
            <person name="Kawai-Toyooka H."/>
            <person name="Matsuzaki R."/>
            <person name="Takahashi F."/>
            <person name="Nishimura Y."/>
            <person name="Kawachi M."/>
            <person name="Noguchi H."/>
            <person name="Minakuchi Y."/>
            <person name="Umen J.G."/>
            <person name="Toyoda A."/>
            <person name="Nozaki H."/>
        </authorList>
    </citation>
    <scope>NUCLEOTIDE SEQUENCE</scope>
    <source>
        <strain evidence="2">NIES-3780</strain>
    </source>
</reference>
<proteinExistence type="predicted"/>
<evidence type="ECO:0000313" key="2">
    <source>
        <dbReference type="EMBL" id="GIL59235.1"/>
    </source>
</evidence>
<keyword evidence="1" id="KW-0732">Signal</keyword>